<dbReference type="CDD" id="cd01310">
    <property type="entry name" value="TatD_DNAse"/>
    <property type="match status" value="1"/>
</dbReference>
<dbReference type="PANTHER" id="PTHR46124:SF2">
    <property type="entry name" value="D-AMINOACYL-TRNA DEACYLASE"/>
    <property type="match status" value="1"/>
</dbReference>
<keyword evidence="2 4" id="KW-0378">Hydrolase</keyword>
<dbReference type="InterPro" id="IPR015991">
    <property type="entry name" value="TatD/YcfH-like"/>
</dbReference>
<organism evidence="4 5">
    <name type="scientific">Tsukamurella paurometabola</name>
    <name type="common">Corynebacterium paurometabolum</name>
    <dbReference type="NCBI Taxonomy" id="2061"/>
    <lineage>
        <taxon>Bacteria</taxon>
        <taxon>Bacillati</taxon>
        <taxon>Actinomycetota</taxon>
        <taxon>Actinomycetes</taxon>
        <taxon>Mycobacteriales</taxon>
        <taxon>Tsukamurellaceae</taxon>
        <taxon>Tsukamurella</taxon>
    </lineage>
</organism>
<dbReference type="RefSeq" id="WP_126194845.1">
    <property type="nucleotide sequence ID" value="NZ_CP085954.1"/>
</dbReference>
<dbReference type="FunFam" id="3.20.20.140:FF:000005">
    <property type="entry name" value="TatD family hydrolase"/>
    <property type="match status" value="1"/>
</dbReference>
<evidence type="ECO:0000313" key="5">
    <source>
        <dbReference type="Proteomes" id="UP000271626"/>
    </source>
</evidence>
<reference evidence="4 5" key="1">
    <citation type="submission" date="2018-12" db="EMBL/GenBank/DDBJ databases">
        <authorList>
            <consortium name="Pathogen Informatics"/>
        </authorList>
    </citation>
    <scope>NUCLEOTIDE SEQUENCE [LARGE SCALE GENOMIC DNA]</scope>
    <source>
        <strain evidence="4 5">NCTC10741</strain>
    </source>
</reference>
<feature type="binding site" evidence="3">
    <location>
        <position position="175"/>
    </location>
    <ligand>
        <name>a divalent metal cation</name>
        <dbReference type="ChEBI" id="CHEBI:60240"/>
        <label>2</label>
    </ligand>
</feature>
<dbReference type="InterPro" id="IPR032466">
    <property type="entry name" value="Metal_Hydrolase"/>
</dbReference>
<dbReference type="PROSITE" id="PS01137">
    <property type="entry name" value="TATD_1"/>
    <property type="match status" value="1"/>
</dbReference>
<feature type="binding site" evidence="3">
    <location>
        <position position="21"/>
    </location>
    <ligand>
        <name>a divalent metal cation</name>
        <dbReference type="ChEBI" id="CHEBI:60240"/>
        <label>1</label>
    </ligand>
</feature>
<dbReference type="Proteomes" id="UP000271626">
    <property type="component" value="Chromosome"/>
</dbReference>
<dbReference type="InterPro" id="IPR018228">
    <property type="entry name" value="DNase_TatD-rel_CS"/>
</dbReference>
<dbReference type="Gene3D" id="3.20.20.140">
    <property type="entry name" value="Metal-dependent hydrolases"/>
    <property type="match status" value="1"/>
</dbReference>
<dbReference type="GO" id="GO:0005829">
    <property type="term" value="C:cytosol"/>
    <property type="evidence" value="ECO:0007669"/>
    <property type="project" value="TreeGrafter"/>
</dbReference>
<accession>A0A3P8JVU0</accession>
<keyword evidence="1 3" id="KW-0479">Metal-binding</keyword>
<gene>
    <name evidence="4" type="primary">ycfH</name>
    <name evidence="4" type="ORF">NCTC10741_00563</name>
</gene>
<protein>
    <submittedName>
        <fullName evidence="4">Uncharacterized deoxyribonuclease YcfH</fullName>
        <ecNumber evidence="4">3.1.21.-</ecNumber>
    </submittedName>
</protein>
<name>A0A3P8JVU0_TSUPA</name>
<sequence length="282" mass="30747">MGKKKPPPPLPAPLPGLVDAHTHLDGCRARTPEAVREVVDRSASVGVDRVVTVACDLEQARFVIEASRWDERVFAAVALHPTDAHQLELDGAPAELERLASDPRCVAIGETGLDWYWLGKREDVATPAQQHAAFEWHIDLAKRLGKPLMIHNREADADILRDLERVGAPETVIFHCFSGDAAMARECVDRGYVLSFSGTVTFTNATELQEAARLVPDGQLLVETDAPYLTPHPYRGTPNESYCIPYTARYLADLRGVAPEEIAAATTATAERVFGATFAGAK</sequence>
<dbReference type="AlphaFoldDB" id="A0A3P8JVU0"/>
<dbReference type="PANTHER" id="PTHR46124">
    <property type="entry name" value="D-AMINOACYL-TRNA DEACYLASE"/>
    <property type="match status" value="1"/>
</dbReference>
<dbReference type="PIRSF" id="PIRSF005902">
    <property type="entry name" value="DNase_TatD"/>
    <property type="match status" value="1"/>
</dbReference>
<dbReference type="Pfam" id="PF01026">
    <property type="entry name" value="TatD_DNase"/>
    <property type="match status" value="1"/>
</dbReference>
<dbReference type="NCBIfam" id="TIGR00010">
    <property type="entry name" value="YchF/TatD family DNA exonuclease"/>
    <property type="match status" value="1"/>
</dbReference>
<dbReference type="EC" id="3.1.21.-" evidence="4"/>
<evidence type="ECO:0000313" key="4">
    <source>
        <dbReference type="EMBL" id="VDR37459.1"/>
    </source>
</evidence>
<dbReference type="PROSITE" id="PS01091">
    <property type="entry name" value="TATD_3"/>
    <property type="match status" value="1"/>
</dbReference>
<feature type="binding site" evidence="3">
    <location>
        <position position="225"/>
    </location>
    <ligand>
        <name>a divalent metal cation</name>
        <dbReference type="ChEBI" id="CHEBI:60240"/>
        <label>1</label>
    </ligand>
</feature>
<evidence type="ECO:0000256" key="2">
    <source>
        <dbReference type="ARBA" id="ARBA00022801"/>
    </source>
</evidence>
<dbReference type="EMBL" id="LR131273">
    <property type="protein sequence ID" value="VDR37459.1"/>
    <property type="molecule type" value="Genomic_DNA"/>
</dbReference>
<dbReference type="SUPFAM" id="SSF51556">
    <property type="entry name" value="Metallo-dependent hydrolases"/>
    <property type="match status" value="1"/>
</dbReference>
<feature type="binding site" evidence="3">
    <location>
        <position position="110"/>
    </location>
    <ligand>
        <name>a divalent metal cation</name>
        <dbReference type="ChEBI" id="CHEBI:60240"/>
        <label>1</label>
    </ligand>
</feature>
<proteinExistence type="predicted"/>
<dbReference type="InterPro" id="IPR001130">
    <property type="entry name" value="TatD-like"/>
</dbReference>
<evidence type="ECO:0000256" key="3">
    <source>
        <dbReference type="PIRSR" id="PIRSR005902-1"/>
    </source>
</evidence>
<dbReference type="GO" id="GO:0004536">
    <property type="term" value="F:DNA nuclease activity"/>
    <property type="evidence" value="ECO:0007669"/>
    <property type="project" value="InterPro"/>
</dbReference>
<feature type="binding site" evidence="3">
    <location>
        <position position="151"/>
    </location>
    <ligand>
        <name>a divalent metal cation</name>
        <dbReference type="ChEBI" id="CHEBI:60240"/>
        <label>2</label>
    </ligand>
</feature>
<dbReference type="OrthoDB" id="9810005at2"/>
<evidence type="ECO:0000256" key="1">
    <source>
        <dbReference type="ARBA" id="ARBA00022723"/>
    </source>
</evidence>
<dbReference type="GO" id="GO:0046872">
    <property type="term" value="F:metal ion binding"/>
    <property type="evidence" value="ECO:0007669"/>
    <property type="project" value="UniProtKB-KW"/>
</dbReference>
<feature type="binding site" evidence="3">
    <location>
        <position position="23"/>
    </location>
    <ligand>
        <name>a divalent metal cation</name>
        <dbReference type="ChEBI" id="CHEBI:60240"/>
        <label>1</label>
    </ligand>
</feature>
<dbReference type="GO" id="GO:0016788">
    <property type="term" value="F:hydrolase activity, acting on ester bonds"/>
    <property type="evidence" value="ECO:0007669"/>
    <property type="project" value="InterPro"/>
</dbReference>